<evidence type="ECO:0000256" key="1">
    <source>
        <dbReference type="ARBA" id="ARBA00001922"/>
    </source>
</evidence>
<dbReference type="SUPFAM" id="SSF52242">
    <property type="entry name" value="Cobalamin (vitamin B12)-binding domain"/>
    <property type="match status" value="1"/>
</dbReference>
<dbReference type="Proteomes" id="UP000588017">
    <property type="component" value="Unassembled WGS sequence"/>
</dbReference>
<dbReference type="GO" id="GO:0046872">
    <property type="term" value="F:metal ion binding"/>
    <property type="evidence" value="ECO:0007669"/>
    <property type="project" value="InterPro"/>
</dbReference>
<dbReference type="Gene3D" id="3.40.50.280">
    <property type="entry name" value="Cobalamin-binding domain"/>
    <property type="match status" value="1"/>
</dbReference>
<comment type="caution">
    <text evidence="7">The sequence shown here is derived from an EMBL/GenBank/DDBJ whole genome shotgun (WGS) entry which is preliminary data.</text>
</comment>
<sequence>MIEELELASAFPRATRQAWLAQVERILKGADFEKKLVFRSREGIVVQALYEKAEETHPPLWRGEPGPWQVLQRIDHPDPAEANRLALADLEGGASGLVLALAGAATARGFGLPLPDAGALAAALSGVLLELVRIRLETAPFDGARVAAIVAEHVTQRGLPASGLDIDFGLDPVGDFARTGRLPLAWPDLAARLAGTVTDLRGRGFARGLLRVDTRAWHEAGAGPAQELAAALATGVTYLRALDETGIAPQDAAPLLSFLMPADADAFFTLAKFRALRRLWARVEEACGLAPRPIRLDAETAWRMATKRDPWVNMLRVTVATFSSALGGADGITVLPFTAALGLPDGFARRMARNTQLILAEESNLWRVADPSAGSGAFEALTGALCEKAWGLFQTIEHEGGIVASLAAGREQARIAETREKARRDVATRRAPITGTSEFPHLAEAPVAVLMPAPETTGPALPDEVALEAEPLPSARDAEPFEALRDASDDALTRSGRRPSVFLANLGPLAAFTVRSTFARNFFEAGGIAAATNDGFATAEGKTDIAALAAAFSKSGASVACLCGTDEAYEAEGEAAAAALKAAGAAAIWLAGRPAEPLAGRLAGAGVGEYIFIGCDALALLAKAQVVAMPAAGKGMS</sequence>
<keyword evidence="4 7" id="KW-0413">Isomerase</keyword>
<dbReference type="PANTHER" id="PTHR48101:SF4">
    <property type="entry name" value="METHYLMALONYL-COA MUTASE, MITOCHONDRIAL"/>
    <property type="match status" value="1"/>
</dbReference>
<feature type="domain" description="Methylmalonyl-CoA mutase alpha/beta chain catalytic" evidence="6">
    <location>
        <begin position="67"/>
        <end position="450"/>
    </location>
</feature>
<dbReference type="InterPro" id="IPR006099">
    <property type="entry name" value="MeMalonylCoA_mutase_a/b_cat"/>
</dbReference>
<evidence type="ECO:0000259" key="6">
    <source>
        <dbReference type="Pfam" id="PF01642"/>
    </source>
</evidence>
<dbReference type="GO" id="GO:0019678">
    <property type="term" value="P:propionate metabolic process, methylmalonyl pathway"/>
    <property type="evidence" value="ECO:0007669"/>
    <property type="project" value="TreeGrafter"/>
</dbReference>
<dbReference type="EMBL" id="JACHEH010000007">
    <property type="protein sequence ID" value="MBB6169368.1"/>
    <property type="molecule type" value="Genomic_DNA"/>
</dbReference>
<dbReference type="CDD" id="cd03677">
    <property type="entry name" value="MM_CoA_mutase_beta"/>
    <property type="match status" value="1"/>
</dbReference>
<evidence type="ECO:0000313" key="8">
    <source>
        <dbReference type="Proteomes" id="UP000588017"/>
    </source>
</evidence>
<evidence type="ECO:0000313" key="7">
    <source>
        <dbReference type="EMBL" id="MBB6169368.1"/>
    </source>
</evidence>
<dbReference type="GO" id="GO:0004494">
    <property type="term" value="F:methylmalonyl-CoA mutase activity"/>
    <property type="evidence" value="ECO:0007669"/>
    <property type="project" value="UniProtKB-EC"/>
</dbReference>
<accession>A0A841K940</accession>
<dbReference type="PANTHER" id="PTHR48101">
    <property type="entry name" value="METHYLMALONYL-COA MUTASE, MITOCHONDRIAL-RELATED"/>
    <property type="match status" value="1"/>
</dbReference>
<name>A0A841K940_9HYPH</name>
<keyword evidence="8" id="KW-1185">Reference proteome</keyword>
<dbReference type="Pfam" id="PF01642">
    <property type="entry name" value="MM_CoA_mutase"/>
    <property type="match status" value="1"/>
</dbReference>
<keyword evidence="5" id="KW-0170">Cobalt</keyword>
<evidence type="ECO:0000256" key="5">
    <source>
        <dbReference type="ARBA" id="ARBA00023285"/>
    </source>
</evidence>
<dbReference type="EC" id="5.4.99.2" evidence="7"/>
<dbReference type="AlphaFoldDB" id="A0A841K940"/>
<evidence type="ECO:0000256" key="2">
    <source>
        <dbReference type="ARBA" id="ARBA00008465"/>
    </source>
</evidence>
<dbReference type="GO" id="GO:0005737">
    <property type="term" value="C:cytoplasm"/>
    <property type="evidence" value="ECO:0007669"/>
    <property type="project" value="TreeGrafter"/>
</dbReference>
<dbReference type="Gene3D" id="3.20.20.240">
    <property type="entry name" value="Methylmalonyl-CoA mutase"/>
    <property type="match status" value="1"/>
</dbReference>
<dbReference type="InterPro" id="IPR016176">
    <property type="entry name" value="Cbl-dep_enz_cat"/>
</dbReference>
<dbReference type="SUPFAM" id="SSF51703">
    <property type="entry name" value="Cobalamin (vitamin B12)-dependent enzymes"/>
    <property type="match status" value="1"/>
</dbReference>
<gene>
    <name evidence="7" type="ORF">HNQ73_003010</name>
</gene>
<reference evidence="7 8" key="1">
    <citation type="submission" date="2020-08" db="EMBL/GenBank/DDBJ databases">
        <title>Genomic Encyclopedia of Type Strains, Phase IV (KMG-IV): sequencing the most valuable type-strain genomes for metagenomic binning, comparative biology and taxonomic classification.</title>
        <authorList>
            <person name="Goeker M."/>
        </authorList>
    </citation>
    <scope>NUCLEOTIDE SEQUENCE [LARGE SCALE GENOMIC DNA]</scope>
    <source>
        <strain evidence="7 8">DSM 101465</strain>
    </source>
</reference>
<evidence type="ECO:0000256" key="3">
    <source>
        <dbReference type="ARBA" id="ARBA00022628"/>
    </source>
</evidence>
<dbReference type="GO" id="GO:0031419">
    <property type="term" value="F:cobalamin binding"/>
    <property type="evidence" value="ECO:0007669"/>
    <property type="project" value="UniProtKB-KW"/>
</dbReference>
<comment type="cofactor">
    <cofactor evidence="1">
        <name>adenosylcob(III)alamin</name>
        <dbReference type="ChEBI" id="CHEBI:18408"/>
    </cofactor>
</comment>
<protein>
    <submittedName>
        <fullName evidence="7">Methylmalonyl-CoA mutase</fullName>
        <ecNumber evidence="7">5.4.99.2</ecNumber>
    </submittedName>
</protein>
<comment type="similarity">
    <text evidence="2">Belongs to the methylmalonyl-CoA mutase family.</text>
</comment>
<organism evidence="7 8">
    <name type="scientific">Chelatococcus composti</name>
    <dbReference type="NCBI Taxonomy" id="1743235"/>
    <lineage>
        <taxon>Bacteria</taxon>
        <taxon>Pseudomonadati</taxon>
        <taxon>Pseudomonadota</taxon>
        <taxon>Alphaproteobacteria</taxon>
        <taxon>Hyphomicrobiales</taxon>
        <taxon>Chelatococcaceae</taxon>
        <taxon>Chelatococcus</taxon>
    </lineage>
</organism>
<evidence type="ECO:0000256" key="4">
    <source>
        <dbReference type="ARBA" id="ARBA00023235"/>
    </source>
</evidence>
<dbReference type="InterPro" id="IPR036724">
    <property type="entry name" value="Cobalamin-bd_sf"/>
</dbReference>
<proteinExistence type="inferred from homology"/>
<keyword evidence="3" id="KW-0846">Cobalamin</keyword>